<keyword evidence="2" id="KW-1185">Reference proteome</keyword>
<proteinExistence type="predicted"/>
<comment type="caution">
    <text evidence="1">The sequence shown here is derived from an EMBL/GenBank/DDBJ whole genome shotgun (WGS) entry which is preliminary data.</text>
</comment>
<protein>
    <submittedName>
        <fullName evidence="1">Uncharacterized protein</fullName>
    </submittedName>
</protein>
<sequence length="140" mass="15660">MTSSREETSQGRSLMMCPHAVRVPGSLVAPHHDTAIRRVEEESPILGLEKPLSENLGYEEGLKVIRHRWVYSLDSDSLSTIIMRLPVYTADYGPVFDRRSSQQHINEDCEAENFAAVDDRVIATALLTDSTTPVFGRKTS</sequence>
<accession>A0A168AU41</accession>
<dbReference type="EMBL" id="AZGY01000011">
    <property type="protein sequence ID" value="KZZ94357.1"/>
    <property type="molecule type" value="Genomic_DNA"/>
</dbReference>
<dbReference type="AlphaFoldDB" id="A0A168AU41"/>
<gene>
    <name evidence="1" type="ORF">AAL_05324</name>
</gene>
<evidence type="ECO:0000313" key="2">
    <source>
        <dbReference type="Proteomes" id="UP000078544"/>
    </source>
</evidence>
<name>A0A168AU41_9HYPO</name>
<reference evidence="1 2" key="1">
    <citation type="journal article" date="2016" name="Genome Biol. Evol.">
        <title>Divergent and convergent evolution of fungal pathogenicity.</title>
        <authorList>
            <person name="Shang Y."/>
            <person name="Xiao G."/>
            <person name="Zheng P."/>
            <person name="Cen K."/>
            <person name="Zhan S."/>
            <person name="Wang C."/>
        </authorList>
    </citation>
    <scope>NUCLEOTIDE SEQUENCE [LARGE SCALE GENOMIC DNA]</scope>
    <source>
        <strain evidence="1 2">RCEF 2490</strain>
    </source>
</reference>
<evidence type="ECO:0000313" key="1">
    <source>
        <dbReference type="EMBL" id="KZZ94357.1"/>
    </source>
</evidence>
<dbReference type="Proteomes" id="UP000078544">
    <property type="component" value="Unassembled WGS sequence"/>
</dbReference>
<organism evidence="1 2">
    <name type="scientific">Moelleriella libera RCEF 2490</name>
    <dbReference type="NCBI Taxonomy" id="1081109"/>
    <lineage>
        <taxon>Eukaryota</taxon>
        <taxon>Fungi</taxon>
        <taxon>Dikarya</taxon>
        <taxon>Ascomycota</taxon>
        <taxon>Pezizomycotina</taxon>
        <taxon>Sordariomycetes</taxon>
        <taxon>Hypocreomycetidae</taxon>
        <taxon>Hypocreales</taxon>
        <taxon>Clavicipitaceae</taxon>
        <taxon>Moelleriella</taxon>
    </lineage>
</organism>